<reference evidence="6 7" key="1">
    <citation type="submission" date="2023-01" db="EMBL/GenBank/DDBJ databases">
        <authorList>
            <person name="Whitehead M."/>
        </authorList>
    </citation>
    <scope>NUCLEOTIDE SEQUENCE [LARGE SCALE GENOMIC DNA]</scope>
</reference>
<evidence type="ECO:0000259" key="5">
    <source>
        <dbReference type="Pfam" id="PF16891"/>
    </source>
</evidence>
<dbReference type="AlphaFoldDB" id="A0AAV0XZP5"/>
<comment type="caution">
    <text evidence="6">The sequence shown here is derived from an EMBL/GenBank/DDBJ whole genome shotgun (WGS) entry which is preliminary data.</text>
</comment>
<evidence type="ECO:0000256" key="2">
    <source>
        <dbReference type="ARBA" id="ARBA00022723"/>
    </source>
</evidence>
<dbReference type="EC" id="3.1.3.16" evidence="1"/>
<evidence type="ECO:0000256" key="4">
    <source>
        <dbReference type="ARBA" id="ARBA00023211"/>
    </source>
</evidence>
<dbReference type="Pfam" id="PF16891">
    <property type="entry name" value="STPPase_N"/>
    <property type="match status" value="1"/>
</dbReference>
<accession>A0AAV0XZP5</accession>
<sequence>MADIDGLLNIDNIISRLLEVRGARPGTNVQLSDGEMIGLCLKSIEIFRSQPMLLELDAPLKICGEYLKHL</sequence>
<evidence type="ECO:0000256" key="1">
    <source>
        <dbReference type="ARBA" id="ARBA00013081"/>
    </source>
</evidence>
<dbReference type="InterPro" id="IPR029052">
    <property type="entry name" value="Metallo-depent_PP-like"/>
</dbReference>
<organism evidence="6 7">
    <name type="scientific">Macrosiphum euphorbiae</name>
    <name type="common">potato aphid</name>
    <dbReference type="NCBI Taxonomy" id="13131"/>
    <lineage>
        <taxon>Eukaryota</taxon>
        <taxon>Metazoa</taxon>
        <taxon>Ecdysozoa</taxon>
        <taxon>Arthropoda</taxon>
        <taxon>Hexapoda</taxon>
        <taxon>Insecta</taxon>
        <taxon>Pterygota</taxon>
        <taxon>Neoptera</taxon>
        <taxon>Paraneoptera</taxon>
        <taxon>Hemiptera</taxon>
        <taxon>Sternorrhyncha</taxon>
        <taxon>Aphidomorpha</taxon>
        <taxon>Aphidoidea</taxon>
        <taxon>Aphididae</taxon>
        <taxon>Macrosiphini</taxon>
        <taxon>Macrosiphum</taxon>
    </lineage>
</organism>
<dbReference type="InterPro" id="IPR031675">
    <property type="entry name" value="STPPase_N"/>
</dbReference>
<protein>
    <recommendedName>
        <fullName evidence="1">protein-serine/threonine phosphatase</fullName>
        <ecNumber evidence="1">3.1.3.16</ecNumber>
    </recommendedName>
</protein>
<dbReference type="GO" id="GO:0004722">
    <property type="term" value="F:protein serine/threonine phosphatase activity"/>
    <property type="evidence" value="ECO:0007669"/>
    <property type="project" value="UniProtKB-EC"/>
</dbReference>
<evidence type="ECO:0000313" key="6">
    <source>
        <dbReference type="EMBL" id="CAI6372927.1"/>
    </source>
</evidence>
<keyword evidence="2" id="KW-0479">Metal-binding</keyword>
<evidence type="ECO:0000256" key="3">
    <source>
        <dbReference type="ARBA" id="ARBA00022801"/>
    </source>
</evidence>
<keyword evidence="3" id="KW-0378">Hydrolase</keyword>
<dbReference type="Gene3D" id="3.60.21.10">
    <property type="match status" value="1"/>
</dbReference>
<feature type="domain" description="Serine-threonine protein phosphatase N-terminal" evidence="5">
    <location>
        <begin position="10"/>
        <end position="57"/>
    </location>
</feature>
<gene>
    <name evidence="6" type="ORF">MEUPH1_LOCUS26736</name>
</gene>
<dbReference type="GO" id="GO:0046872">
    <property type="term" value="F:metal ion binding"/>
    <property type="evidence" value="ECO:0007669"/>
    <property type="project" value="UniProtKB-KW"/>
</dbReference>
<dbReference type="Proteomes" id="UP001160148">
    <property type="component" value="Unassembled WGS sequence"/>
</dbReference>
<name>A0AAV0XZP5_9HEMI</name>
<keyword evidence="7" id="KW-1185">Reference proteome</keyword>
<proteinExistence type="predicted"/>
<evidence type="ECO:0000313" key="7">
    <source>
        <dbReference type="Proteomes" id="UP001160148"/>
    </source>
</evidence>
<keyword evidence="4" id="KW-0464">Manganese</keyword>
<dbReference type="EMBL" id="CARXXK010001085">
    <property type="protein sequence ID" value="CAI6372927.1"/>
    <property type="molecule type" value="Genomic_DNA"/>
</dbReference>